<dbReference type="HAMAP" id="MF_00795">
    <property type="entry name" value="CutC"/>
    <property type="match status" value="1"/>
</dbReference>
<comment type="subcellular location">
    <subcellularLocation>
        <location evidence="2">Cytoplasm</location>
    </subcellularLocation>
</comment>
<dbReference type="OrthoDB" id="9815677at2"/>
<evidence type="ECO:0000256" key="2">
    <source>
        <dbReference type="HAMAP-Rule" id="MF_00795"/>
    </source>
</evidence>
<dbReference type="GO" id="GO:0005507">
    <property type="term" value="F:copper ion binding"/>
    <property type="evidence" value="ECO:0007669"/>
    <property type="project" value="TreeGrafter"/>
</dbReference>
<name>A0A506UBP3_9HYPH</name>
<dbReference type="Pfam" id="PF03932">
    <property type="entry name" value="CutC"/>
    <property type="match status" value="1"/>
</dbReference>
<evidence type="ECO:0000313" key="3">
    <source>
        <dbReference type="EMBL" id="TPW30069.1"/>
    </source>
</evidence>
<accession>A0A506UBP3</accession>
<evidence type="ECO:0000256" key="1">
    <source>
        <dbReference type="ARBA" id="ARBA00007768"/>
    </source>
</evidence>
<dbReference type="PANTHER" id="PTHR12598:SF0">
    <property type="entry name" value="COPPER HOMEOSTASIS PROTEIN CUTC HOMOLOG"/>
    <property type="match status" value="1"/>
</dbReference>
<organism evidence="3 4">
    <name type="scientific">Martelella alba</name>
    <dbReference type="NCBI Taxonomy" id="2590451"/>
    <lineage>
        <taxon>Bacteria</taxon>
        <taxon>Pseudomonadati</taxon>
        <taxon>Pseudomonadota</taxon>
        <taxon>Alphaproteobacteria</taxon>
        <taxon>Hyphomicrobiales</taxon>
        <taxon>Aurantimonadaceae</taxon>
        <taxon>Martelella</taxon>
    </lineage>
</organism>
<dbReference type="InterPro" id="IPR036822">
    <property type="entry name" value="CutC-like_dom_sf"/>
</dbReference>
<comment type="similarity">
    <text evidence="1 2">Belongs to the CutC family.</text>
</comment>
<reference evidence="3 4" key="1">
    <citation type="submission" date="2019-06" db="EMBL/GenBank/DDBJ databases">
        <authorList>
            <person name="Li M."/>
        </authorList>
    </citation>
    <scope>NUCLEOTIDE SEQUENCE [LARGE SCALE GENOMIC DNA]</scope>
    <source>
        <strain evidence="3 4">BGMRC2036</strain>
    </source>
</reference>
<dbReference type="InterPro" id="IPR005627">
    <property type="entry name" value="CutC-like"/>
</dbReference>
<keyword evidence="4" id="KW-1185">Reference proteome</keyword>
<sequence length="251" mass="26963">MTRPMIEICVEGLEQALAAEEAGAERIELCAALASEGGITPSMGEIRLAVARLSIPVFPIIRPRGGDFCYSDAEFDVILADIAAAKEAGAAGVVTGILTEDGRIDVDRMKKAVAAARPMGVTCHRAFDMARDPLEALDDLIEAGVDRLLSSGQRITAEAGKDILKTMIAHANGGIIIMVCGDPDPQSLFAEGSPVTGIDFHFGATAFFDSPMRYRNPHVSMGKGTEDREYRRVRLDGEAVRAKAKELRDRF</sequence>
<dbReference type="GO" id="GO:0005737">
    <property type="term" value="C:cytoplasm"/>
    <property type="evidence" value="ECO:0007669"/>
    <property type="project" value="UniProtKB-SubCell"/>
</dbReference>
<evidence type="ECO:0000313" key="4">
    <source>
        <dbReference type="Proteomes" id="UP000318801"/>
    </source>
</evidence>
<comment type="caution">
    <text evidence="3">The sequence shown here is derived from an EMBL/GenBank/DDBJ whole genome shotgun (WGS) entry which is preliminary data.</text>
</comment>
<keyword evidence="2" id="KW-0963">Cytoplasm</keyword>
<dbReference type="Proteomes" id="UP000318801">
    <property type="component" value="Unassembled WGS sequence"/>
</dbReference>
<dbReference type="EMBL" id="VHLG01000007">
    <property type="protein sequence ID" value="TPW30069.1"/>
    <property type="molecule type" value="Genomic_DNA"/>
</dbReference>
<gene>
    <name evidence="2" type="primary">cutC</name>
    <name evidence="3" type="ORF">FJU08_12120</name>
</gene>
<dbReference type="Gene3D" id="3.20.20.380">
    <property type="entry name" value="Copper homeostasis (CutC) domain"/>
    <property type="match status" value="1"/>
</dbReference>
<comment type="caution">
    <text evidence="2">Once thought to be involved in copper homeostasis, experiments in E.coli have shown this is not the case.</text>
</comment>
<dbReference type="AlphaFoldDB" id="A0A506UBP3"/>
<dbReference type="RefSeq" id="WP_141149278.1">
    <property type="nucleotide sequence ID" value="NZ_VHLG01000007.1"/>
</dbReference>
<dbReference type="SUPFAM" id="SSF110395">
    <property type="entry name" value="CutC-like"/>
    <property type="match status" value="1"/>
</dbReference>
<protein>
    <recommendedName>
        <fullName evidence="2">PF03932 family protein CutC</fullName>
    </recommendedName>
</protein>
<proteinExistence type="inferred from homology"/>
<dbReference type="PANTHER" id="PTHR12598">
    <property type="entry name" value="COPPER HOMEOSTASIS PROTEIN CUTC"/>
    <property type="match status" value="1"/>
</dbReference>